<dbReference type="Proteomes" id="UP001267407">
    <property type="component" value="Unassembled WGS sequence"/>
</dbReference>
<protein>
    <recommendedName>
        <fullName evidence="3">Cthe-2314-like HEPN domain-containing protein</fullName>
    </recommendedName>
</protein>
<dbReference type="RefSeq" id="WP_310966545.1">
    <property type="nucleotide sequence ID" value="NZ_JAVMBO010000017.1"/>
</dbReference>
<dbReference type="EMBL" id="JAVMBO010000017">
    <property type="protein sequence ID" value="MDS1311104.1"/>
    <property type="molecule type" value="Genomic_DNA"/>
</dbReference>
<reference evidence="1" key="1">
    <citation type="submission" date="2023-09" db="EMBL/GenBank/DDBJ databases">
        <title>Marinobacter sediminicola sp. nov. and Marinobacter maritimum sp. nov., isolated from marine sediment.</title>
        <authorList>
            <person name="An J."/>
        </authorList>
    </citation>
    <scope>NUCLEOTIDE SEQUENCE</scope>
    <source>
        <strain evidence="1">F60267</strain>
    </source>
</reference>
<evidence type="ECO:0008006" key="3">
    <source>
        <dbReference type="Google" id="ProtNLM"/>
    </source>
</evidence>
<accession>A0ABU2HJ76</accession>
<evidence type="ECO:0000313" key="2">
    <source>
        <dbReference type="Proteomes" id="UP001267407"/>
    </source>
</evidence>
<name>A0ABU2HJ76_9GAMM</name>
<evidence type="ECO:0000313" key="1">
    <source>
        <dbReference type="EMBL" id="MDS1311104.1"/>
    </source>
</evidence>
<organism evidence="1 2">
    <name type="scientific">Marinobacter xiaoshiensis</name>
    <dbReference type="NCBI Taxonomy" id="3073652"/>
    <lineage>
        <taxon>Bacteria</taxon>
        <taxon>Pseudomonadati</taxon>
        <taxon>Pseudomonadota</taxon>
        <taxon>Gammaproteobacteria</taxon>
        <taxon>Pseudomonadales</taxon>
        <taxon>Marinobacteraceae</taxon>
        <taxon>Marinobacter</taxon>
    </lineage>
</organism>
<comment type="caution">
    <text evidence="1">The sequence shown here is derived from an EMBL/GenBank/DDBJ whole genome shotgun (WGS) entry which is preliminary data.</text>
</comment>
<sequence>MPLNHTSQYAELTDEHFTAIGKIVVEWSNIEFLLGLLLSRLLITPEFLARSYTDHMSAVKLQEAIKEGVEIHKQRYGCKLIDEVELEKIINLNNRVTALRSTRNKFAHFCWSRSTDEKIFGTNLSGGVPSSKKHKKSYITFTVAELSRFHQEARMLVDELSSLVKSLPEMEEDGLTSKVTGRWTSPTSVDTHR</sequence>
<keyword evidence="2" id="KW-1185">Reference proteome</keyword>
<gene>
    <name evidence="1" type="ORF">RKA07_13460</name>
</gene>
<proteinExistence type="predicted"/>